<dbReference type="OrthoDB" id="637682at2759"/>
<evidence type="ECO:0000256" key="3">
    <source>
        <dbReference type="ARBA" id="ARBA00022946"/>
    </source>
</evidence>
<keyword evidence="4" id="KW-1185">Reference proteome</keyword>
<dbReference type="InterPro" id="IPR003690">
    <property type="entry name" value="MTERF"/>
</dbReference>
<comment type="similarity">
    <text evidence="1">Belongs to the mTERF family.</text>
</comment>
<proteinExistence type="inferred from homology"/>
<dbReference type="Proteomes" id="UP000504603">
    <property type="component" value="Unplaced"/>
</dbReference>
<evidence type="ECO:0000256" key="1">
    <source>
        <dbReference type="ARBA" id="ARBA00007692"/>
    </source>
</evidence>
<protein>
    <submittedName>
        <fullName evidence="5">Transcription termination factor MTERF8, chloroplastic-like</fullName>
    </submittedName>
</protein>
<dbReference type="SMART" id="SM00733">
    <property type="entry name" value="Mterf"/>
    <property type="match status" value="6"/>
</dbReference>
<dbReference type="PANTHER" id="PTHR13068:SF236">
    <property type="entry name" value="OS02G0749800 PROTEIN"/>
    <property type="match status" value="1"/>
</dbReference>
<dbReference type="KEGG" id="mcha:111005076"/>
<sequence length="380" mass="43365">MSNFLFKAPLRLLARDLRKFTDNSISIGLNSFSSLSQISQSTNNRTVDYLVRTLGLSKDSAVAVAKRIHLKRTANPDSVIALFEAYGFAPSNTASIFCRNPSLLLADPDTTLKPKLEFLSQNGVSGQVLVDVISRDPSILRRSLDKQIIPCIDFLRNFFGSTDGIVSLFSARRGTWVLHKFSESVAPNIERLRAYGVPDSNIAKMIWVRPRTLSRDAEGFIDIVEKTKEAGFNPSSLMFIYGLCTFSGMKKDKWLSKLQVFKSFGWSEEQFQSLFLKQPKFMNSSEEQIKRALDFFMNKLDWTPEEISKYPIVLFLSFEKRVIPRSSILQHLISKGFIKKTSVGKAFMIREDKFLVKFVMQYLSKDPHLLEMYQKKMAIL</sequence>
<evidence type="ECO:0000313" key="4">
    <source>
        <dbReference type="Proteomes" id="UP000504603"/>
    </source>
</evidence>
<dbReference type="AlphaFoldDB" id="A0A6J1BRE6"/>
<reference evidence="5" key="1">
    <citation type="submission" date="2025-08" db="UniProtKB">
        <authorList>
            <consortium name="RefSeq"/>
        </authorList>
    </citation>
    <scope>IDENTIFICATION</scope>
    <source>
        <strain evidence="5">OHB3-1</strain>
    </source>
</reference>
<dbReference type="GO" id="GO:0003676">
    <property type="term" value="F:nucleic acid binding"/>
    <property type="evidence" value="ECO:0007669"/>
    <property type="project" value="InterPro"/>
</dbReference>
<keyword evidence="3" id="KW-0809">Transit peptide</keyword>
<organism evidence="4 5">
    <name type="scientific">Momordica charantia</name>
    <name type="common">Bitter gourd</name>
    <name type="synonym">Balsam pear</name>
    <dbReference type="NCBI Taxonomy" id="3673"/>
    <lineage>
        <taxon>Eukaryota</taxon>
        <taxon>Viridiplantae</taxon>
        <taxon>Streptophyta</taxon>
        <taxon>Embryophyta</taxon>
        <taxon>Tracheophyta</taxon>
        <taxon>Spermatophyta</taxon>
        <taxon>Magnoliopsida</taxon>
        <taxon>eudicotyledons</taxon>
        <taxon>Gunneridae</taxon>
        <taxon>Pentapetalae</taxon>
        <taxon>rosids</taxon>
        <taxon>fabids</taxon>
        <taxon>Cucurbitales</taxon>
        <taxon>Cucurbitaceae</taxon>
        <taxon>Momordiceae</taxon>
        <taxon>Momordica</taxon>
    </lineage>
</organism>
<dbReference type="Gene3D" id="1.25.70.10">
    <property type="entry name" value="Transcription termination factor 3, mitochondrial"/>
    <property type="match status" value="1"/>
</dbReference>
<dbReference type="Pfam" id="PF02536">
    <property type="entry name" value="mTERF"/>
    <property type="match status" value="2"/>
</dbReference>
<keyword evidence="2" id="KW-0806">Transcription termination</keyword>
<dbReference type="RefSeq" id="XP_022132136.1">
    <property type="nucleotide sequence ID" value="XM_022276444.1"/>
</dbReference>
<dbReference type="GO" id="GO:0006353">
    <property type="term" value="P:DNA-templated transcription termination"/>
    <property type="evidence" value="ECO:0007669"/>
    <property type="project" value="UniProtKB-KW"/>
</dbReference>
<dbReference type="GeneID" id="111005076"/>
<accession>A0A6J1BRE6</accession>
<evidence type="ECO:0000256" key="2">
    <source>
        <dbReference type="ARBA" id="ARBA00022472"/>
    </source>
</evidence>
<keyword evidence="2" id="KW-0804">Transcription</keyword>
<evidence type="ECO:0000313" key="5">
    <source>
        <dbReference type="RefSeq" id="XP_022132136.1"/>
    </source>
</evidence>
<gene>
    <name evidence="5" type="primary">LOC111005076</name>
</gene>
<dbReference type="FunFam" id="1.25.70.10:FF:000001">
    <property type="entry name" value="Mitochondrial transcription termination factor-like"/>
    <property type="match status" value="1"/>
</dbReference>
<dbReference type="InterPro" id="IPR038538">
    <property type="entry name" value="MTERF_sf"/>
</dbReference>
<keyword evidence="2" id="KW-0805">Transcription regulation</keyword>
<name>A0A6J1BRE6_MOMCH</name>
<dbReference type="PANTHER" id="PTHR13068">
    <property type="entry name" value="CGI-12 PROTEIN-RELATED"/>
    <property type="match status" value="1"/>
</dbReference>